<sequence>PVGKLSRLWLEPLEFSIRLSEDTIQDVVQAADLLLLTDLKALCCAFLEGCIAAENCIGIRDFALHYCLHHVHYLATEYLETHFRDVSGSEEFLELSPQKLKEVISLEKLNVGNERYVFEAVIRWIAHDTELRKARHNFGIVEIDGMLYVLGGEDGEKELISMECYDIYSKTWTKQPDLTMVRKIGCYAAMKKKIYAMGGGSYGKLFESVECYDPRTQQWTAICPLKERRFGAVACGVAMELYVFGGVRSREDIQGGEMVTCKSEFYHDEFKRWIYLNDQNLCIPASSSFVYGAVPIGASIYVIGDLDTGQHVKSDLMGALSRGGVCHLRLFSRGAGTNYDYVREFKRSTGTWHHTKPLLPSDLRRTGCAALRIANCKLFRLQLQQGLFRIRVHSPVSQLTRLANQVVVSMRGVGARCMLGLKMAPTASCPSKPVTPEAEDGRPPAGVPVESQRSEEAAAPASSSPSQSRAGLSDPSPRNCGHS</sequence>
<dbReference type="Gene3D" id="2.120.10.80">
    <property type="entry name" value="Kelch-type beta propeller"/>
    <property type="match status" value="1"/>
</dbReference>
<proteinExistence type="predicted"/>
<gene>
    <name evidence="5" type="ORF">Celaphus_00003980</name>
</gene>
<name>A0A212DBK9_CEREH</name>
<dbReference type="PANTHER" id="PTHR24412:SF232">
    <property type="entry name" value="GIGAXONIN"/>
    <property type="match status" value="1"/>
</dbReference>
<dbReference type="Proteomes" id="UP000242450">
    <property type="component" value="Chromosome 4"/>
</dbReference>
<dbReference type="CDD" id="cd18455">
    <property type="entry name" value="BACK_KLHL16_gigaxonin"/>
    <property type="match status" value="1"/>
</dbReference>
<keyword evidence="6" id="KW-1185">Reference proteome</keyword>
<dbReference type="SMART" id="SM00612">
    <property type="entry name" value="Kelch"/>
    <property type="match status" value="2"/>
</dbReference>
<dbReference type="Pfam" id="PF01344">
    <property type="entry name" value="Kelch_1"/>
    <property type="match status" value="1"/>
</dbReference>
<dbReference type="InterPro" id="IPR006652">
    <property type="entry name" value="Kelch_1"/>
</dbReference>
<protein>
    <submittedName>
        <fullName evidence="5">GAN</fullName>
    </submittedName>
</protein>
<evidence type="ECO:0000313" key="5">
    <source>
        <dbReference type="EMBL" id="OWK15606.1"/>
    </source>
</evidence>
<evidence type="ECO:0000313" key="6">
    <source>
        <dbReference type="Proteomes" id="UP000242450"/>
    </source>
</evidence>
<evidence type="ECO:0000256" key="1">
    <source>
        <dbReference type="ARBA" id="ARBA00022441"/>
    </source>
</evidence>
<feature type="domain" description="BACK" evidence="4">
    <location>
        <begin position="56"/>
        <end position="144"/>
    </location>
</feature>
<dbReference type="OrthoDB" id="45365at2759"/>
<dbReference type="AlphaFoldDB" id="A0A212DBK9"/>
<feature type="compositionally biased region" description="Low complexity" evidence="3">
    <location>
        <begin position="457"/>
        <end position="470"/>
    </location>
</feature>
<dbReference type="InterPro" id="IPR015915">
    <property type="entry name" value="Kelch-typ_b-propeller"/>
</dbReference>
<dbReference type="EMBL" id="MKHE01000004">
    <property type="protein sequence ID" value="OWK15606.1"/>
    <property type="molecule type" value="Genomic_DNA"/>
</dbReference>
<dbReference type="PANTHER" id="PTHR24412">
    <property type="entry name" value="KELCH PROTEIN"/>
    <property type="match status" value="1"/>
</dbReference>
<feature type="region of interest" description="Disordered" evidence="3">
    <location>
        <begin position="427"/>
        <end position="483"/>
    </location>
</feature>
<dbReference type="SUPFAM" id="SSF117281">
    <property type="entry name" value="Kelch motif"/>
    <property type="match status" value="1"/>
</dbReference>
<dbReference type="InterPro" id="IPR011705">
    <property type="entry name" value="BACK"/>
</dbReference>
<keyword evidence="2" id="KW-0677">Repeat</keyword>
<organism evidence="5 6">
    <name type="scientific">Cervus elaphus hippelaphus</name>
    <name type="common">European red deer</name>
    <dbReference type="NCBI Taxonomy" id="46360"/>
    <lineage>
        <taxon>Eukaryota</taxon>
        <taxon>Metazoa</taxon>
        <taxon>Chordata</taxon>
        <taxon>Craniata</taxon>
        <taxon>Vertebrata</taxon>
        <taxon>Euteleostomi</taxon>
        <taxon>Mammalia</taxon>
        <taxon>Eutheria</taxon>
        <taxon>Laurasiatheria</taxon>
        <taxon>Artiodactyla</taxon>
        <taxon>Ruminantia</taxon>
        <taxon>Pecora</taxon>
        <taxon>Cervidae</taxon>
        <taxon>Cervinae</taxon>
        <taxon>Cervus</taxon>
    </lineage>
</organism>
<dbReference type="Pfam" id="PF07707">
    <property type="entry name" value="BACK"/>
    <property type="match status" value="1"/>
</dbReference>
<dbReference type="SMART" id="SM00875">
    <property type="entry name" value="BACK"/>
    <property type="match status" value="1"/>
</dbReference>
<dbReference type="Gene3D" id="1.25.40.420">
    <property type="match status" value="1"/>
</dbReference>
<accession>A0A212DBK9</accession>
<feature type="non-terminal residue" evidence="5">
    <location>
        <position position="1"/>
    </location>
</feature>
<reference evidence="5 6" key="1">
    <citation type="journal article" date="2018" name="Mol. Genet. Genomics">
        <title>The red deer Cervus elaphus genome CerEla1.0: sequencing, annotating, genes, and chromosomes.</title>
        <authorList>
            <person name="Bana N.A."/>
            <person name="Nyiri A."/>
            <person name="Nagy J."/>
            <person name="Frank K."/>
            <person name="Nagy T."/>
            <person name="Steger V."/>
            <person name="Schiller M."/>
            <person name="Lakatos P."/>
            <person name="Sugar L."/>
            <person name="Horn P."/>
            <person name="Barta E."/>
            <person name="Orosz L."/>
        </authorList>
    </citation>
    <scope>NUCLEOTIDE SEQUENCE [LARGE SCALE GENOMIC DNA]</scope>
    <source>
        <strain evidence="5">Hungarian</strain>
    </source>
</reference>
<dbReference type="GO" id="GO:0007010">
    <property type="term" value="P:cytoskeleton organization"/>
    <property type="evidence" value="ECO:0007669"/>
    <property type="project" value="InterPro"/>
</dbReference>
<evidence type="ECO:0000259" key="4">
    <source>
        <dbReference type="SMART" id="SM00875"/>
    </source>
</evidence>
<keyword evidence="1" id="KW-0880">Kelch repeat</keyword>
<dbReference type="InterPro" id="IPR030579">
    <property type="entry name" value="KLHL16_BACK"/>
</dbReference>
<comment type="caution">
    <text evidence="5">The sequence shown here is derived from an EMBL/GenBank/DDBJ whole genome shotgun (WGS) entry which is preliminary data.</text>
</comment>
<evidence type="ECO:0000256" key="3">
    <source>
        <dbReference type="SAM" id="MobiDB-lite"/>
    </source>
</evidence>
<evidence type="ECO:0000256" key="2">
    <source>
        <dbReference type="ARBA" id="ARBA00022737"/>
    </source>
</evidence>